<evidence type="ECO:0000313" key="1">
    <source>
        <dbReference type="EMBL" id="AQS54572.1"/>
    </source>
</evidence>
<dbReference type="Proteomes" id="UP000188603">
    <property type="component" value="Chromosome"/>
</dbReference>
<dbReference type="RefSeq" id="WP_077718390.1">
    <property type="nucleotide sequence ID" value="NZ_CP019699.1"/>
</dbReference>
<sequence length="193" mass="22146">MESPDYENEISGKEWYGLGEANERTDQALEVAKGIDNLDPAFIEYMNQVREYLNTAKADNDYRSFLKAMGMLIRLDDTITEKSNLDLFKENRQKPSGSRPETKIGQFIWELEGMKGKEMDLESLDTHLTVTSDEGKSLFADYEDKDWETLKDGNQLTLSYEIEGETVKVWIEIVDDHGISSKTGAKIIDWEIQ</sequence>
<organism evidence="1 2">
    <name type="scientific">Novibacillus thermophilus</name>
    <dbReference type="NCBI Taxonomy" id="1471761"/>
    <lineage>
        <taxon>Bacteria</taxon>
        <taxon>Bacillati</taxon>
        <taxon>Bacillota</taxon>
        <taxon>Bacilli</taxon>
        <taxon>Bacillales</taxon>
        <taxon>Thermoactinomycetaceae</taxon>
        <taxon>Novibacillus</taxon>
    </lineage>
</organism>
<gene>
    <name evidence="1" type="ORF">B0W44_00960</name>
</gene>
<evidence type="ECO:0000313" key="2">
    <source>
        <dbReference type="Proteomes" id="UP000188603"/>
    </source>
</evidence>
<accession>A0A1U9K3F8</accession>
<name>A0A1U9K3F8_9BACL</name>
<dbReference type="KEGG" id="ntr:B0W44_00960"/>
<proteinExistence type="predicted"/>
<dbReference type="EMBL" id="CP019699">
    <property type="protein sequence ID" value="AQS54572.1"/>
    <property type="molecule type" value="Genomic_DNA"/>
</dbReference>
<protein>
    <submittedName>
        <fullName evidence="1">Uncharacterized protein</fullName>
    </submittedName>
</protein>
<reference evidence="1 2" key="1">
    <citation type="journal article" date="2015" name="Int. J. Syst. Evol. Microbiol.">
        <title>Novibacillus thermophilus gen. nov., sp. nov., a Gram-staining-negative and moderately thermophilic member of the family Thermoactinomycetaceae.</title>
        <authorList>
            <person name="Yang G."/>
            <person name="Chen J."/>
            <person name="Zhou S."/>
        </authorList>
    </citation>
    <scope>NUCLEOTIDE SEQUENCE [LARGE SCALE GENOMIC DNA]</scope>
    <source>
        <strain evidence="1 2">SG-1</strain>
    </source>
</reference>
<dbReference type="AlphaFoldDB" id="A0A1U9K3F8"/>
<keyword evidence="2" id="KW-1185">Reference proteome</keyword>